<dbReference type="InterPro" id="IPR001647">
    <property type="entry name" value="HTH_TetR"/>
</dbReference>
<evidence type="ECO:0000259" key="4">
    <source>
        <dbReference type="PROSITE" id="PS50977"/>
    </source>
</evidence>
<feature type="domain" description="HTH tetR-type" evidence="4">
    <location>
        <begin position="21"/>
        <end position="81"/>
    </location>
</feature>
<dbReference type="AlphaFoldDB" id="A0A1H4IK86"/>
<evidence type="ECO:0000256" key="1">
    <source>
        <dbReference type="ARBA" id="ARBA00023125"/>
    </source>
</evidence>
<feature type="DNA-binding region" description="H-T-H motif" evidence="2">
    <location>
        <begin position="44"/>
        <end position="63"/>
    </location>
</feature>
<dbReference type="RefSeq" id="WP_073362307.1">
    <property type="nucleotide sequence ID" value="NZ_FNTL01000002.1"/>
</dbReference>
<dbReference type="GO" id="GO:0000976">
    <property type="term" value="F:transcription cis-regulatory region binding"/>
    <property type="evidence" value="ECO:0007669"/>
    <property type="project" value="TreeGrafter"/>
</dbReference>
<name>A0A1H4IK86_RHOJO</name>
<dbReference type="PRINTS" id="PR00455">
    <property type="entry name" value="HTHTETR"/>
</dbReference>
<dbReference type="InterPro" id="IPR009057">
    <property type="entry name" value="Homeodomain-like_sf"/>
</dbReference>
<evidence type="ECO:0000313" key="6">
    <source>
        <dbReference type="Proteomes" id="UP000183407"/>
    </source>
</evidence>
<evidence type="ECO:0000313" key="5">
    <source>
        <dbReference type="EMBL" id="SEB34534.1"/>
    </source>
</evidence>
<feature type="region of interest" description="Disordered" evidence="3">
    <location>
        <begin position="1"/>
        <end position="20"/>
    </location>
</feature>
<sequence length="206" mass="22791">MATEGVAATRKRGRPTEAERAQRRDDILNVAVQLFVAGGFAQVTLDDIVTEAHVTKRTIYGYFGDRSEIFLAAVERLRHRTLGQLATGESLEELATNIVSTLHSDEAIGLHRLMITEAHSFPDLAKRFYRDGPQAYIAALDARLPAPDPDLAQSVFALLLGEPHRQRLLGLRAAPNLEEAATQAGIVLRRFGLTQDRASDRTHSRR</sequence>
<dbReference type="PANTHER" id="PTHR30055">
    <property type="entry name" value="HTH-TYPE TRANSCRIPTIONAL REGULATOR RUTR"/>
    <property type="match status" value="1"/>
</dbReference>
<evidence type="ECO:0000256" key="2">
    <source>
        <dbReference type="PROSITE-ProRule" id="PRU00335"/>
    </source>
</evidence>
<gene>
    <name evidence="5" type="ORF">SAMN04490220_0153</name>
</gene>
<accession>A0A1H4IK86</accession>
<dbReference type="Pfam" id="PF00440">
    <property type="entry name" value="TetR_N"/>
    <property type="match status" value="1"/>
</dbReference>
<dbReference type="Pfam" id="PF14246">
    <property type="entry name" value="TetR_C_7"/>
    <property type="match status" value="1"/>
</dbReference>
<dbReference type="GO" id="GO:0003700">
    <property type="term" value="F:DNA-binding transcription factor activity"/>
    <property type="evidence" value="ECO:0007669"/>
    <property type="project" value="TreeGrafter"/>
</dbReference>
<dbReference type="OrthoDB" id="956698at2"/>
<reference evidence="6" key="1">
    <citation type="submission" date="2016-10" db="EMBL/GenBank/DDBJ databases">
        <authorList>
            <person name="Varghese N."/>
        </authorList>
    </citation>
    <scope>NUCLEOTIDE SEQUENCE [LARGE SCALE GENOMIC DNA]</scope>
    <source>
        <strain evidence="6">DSM 44719</strain>
    </source>
</reference>
<dbReference type="InterPro" id="IPR050109">
    <property type="entry name" value="HTH-type_TetR-like_transc_reg"/>
</dbReference>
<dbReference type="Gene3D" id="1.10.357.10">
    <property type="entry name" value="Tetracycline Repressor, domain 2"/>
    <property type="match status" value="1"/>
</dbReference>
<protein>
    <submittedName>
        <fullName evidence="5">Regulatory protein, tetR family</fullName>
    </submittedName>
</protein>
<dbReference type="PROSITE" id="PS50977">
    <property type="entry name" value="HTH_TETR_2"/>
    <property type="match status" value="1"/>
</dbReference>
<dbReference type="InterPro" id="IPR039536">
    <property type="entry name" value="TetR_C_Proteobacteria"/>
</dbReference>
<keyword evidence="1 2" id="KW-0238">DNA-binding</keyword>
<dbReference type="SUPFAM" id="SSF46689">
    <property type="entry name" value="Homeodomain-like"/>
    <property type="match status" value="1"/>
</dbReference>
<dbReference type="PANTHER" id="PTHR30055:SF146">
    <property type="entry name" value="HTH-TYPE TRANSCRIPTIONAL DUAL REGULATOR CECR"/>
    <property type="match status" value="1"/>
</dbReference>
<dbReference type="EMBL" id="FNTL01000002">
    <property type="protein sequence ID" value="SEB34534.1"/>
    <property type="molecule type" value="Genomic_DNA"/>
</dbReference>
<organism evidence="5 6">
    <name type="scientific">Rhodococcus jostii</name>
    <dbReference type="NCBI Taxonomy" id="132919"/>
    <lineage>
        <taxon>Bacteria</taxon>
        <taxon>Bacillati</taxon>
        <taxon>Actinomycetota</taxon>
        <taxon>Actinomycetes</taxon>
        <taxon>Mycobacteriales</taxon>
        <taxon>Nocardiaceae</taxon>
        <taxon>Rhodococcus</taxon>
    </lineage>
</organism>
<proteinExistence type="predicted"/>
<dbReference type="Proteomes" id="UP000183407">
    <property type="component" value="Unassembled WGS sequence"/>
</dbReference>
<evidence type="ECO:0000256" key="3">
    <source>
        <dbReference type="SAM" id="MobiDB-lite"/>
    </source>
</evidence>